<sequence length="213" mass="23816">MSETPLTCPHKRNNLSINRRPYGGNGESSRAVRRRLFDGPTVPTNRAVEVEEHAEAEGETIEPQTVGRQSRVVQPSSLYTWTRFQDSLHDLLNDESSEPVLFARDAPPVIDSLEEDGTYYCTLYYNCKYDGPKWGVVAAAGRANIVTDSLVAAAYYADTWHSAYEVKIYPIPSVGENEIGGEYAGDLLPPEVRRPPGRPQKVRILSWSEEKVC</sequence>
<proteinExistence type="predicted"/>
<protein>
    <submittedName>
        <fullName evidence="2">(rape) hypothetical protein</fullName>
    </submittedName>
</protein>
<reference evidence="2" key="1">
    <citation type="submission" date="2021-01" db="EMBL/GenBank/DDBJ databases">
        <authorList>
            <consortium name="Genoscope - CEA"/>
            <person name="William W."/>
        </authorList>
    </citation>
    <scope>NUCLEOTIDE SEQUENCE</scope>
</reference>
<accession>A0A816Y029</accession>
<dbReference type="Proteomes" id="UP001295469">
    <property type="component" value="Chromosome A01"/>
</dbReference>
<dbReference type="EMBL" id="HG994355">
    <property type="protein sequence ID" value="CAF2152330.1"/>
    <property type="molecule type" value="Genomic_DNA"/>
</dbReference>
<name>A0A816Y029_BRANA</name>
<gene>
    <name evidence="2" type="ORF">DARMORV10_A01P27580.1</name>
</gene>
<evidence type="ECO:0000313" key="2">
    <source>
        <dbReference type="EMBL" id="CAF2152330.1"/>
    </source>
</evidence>
<feature type="region of interest" description="Disordered" evidence="1">
    <location>
        <begin position="1"/>
        <end position="29"/>
    </location>
</feature>
<organism evidence="2">
    <name type="scientific">Brassica napus</name>
    <name type="common">Rape</name>
    <dbReference type="NCBI Taxonomy" id="3708"/>
    <lineage>
        <taxon>Eukaryota</taxon>
        <taxon>Viridiplantae</taxon>
        <taxon>Streptophyta</taxon>
        <taxon>Embryophyta</taxon>
        <taxon>Tracheophyta</taxon>
        <taxon>Spermatophyta</taxon>
        <taxon>Magnoliopsida</taxon>
        <taxon>eudicotyledons</taxon>
        <taxon>Gunneridae</taxon>
        <taxon>Pentapetalae</taxon>
        <taxon>rosids</taxon>
        <taxon>malvids</taxon>
        <taxon>Brassicales</taxon>
        <taxon>Brassicaceae</taxon>
        <taxon>Brassiceae</taxon>
        <taxon>Brassica</taxon>
    </lineage>
</organism>
<evidence type="ECO:0000256" key="1">
    <source>
        <dbReference type="SAM" id="MobiDB-lite"/>
    </source>
</evidence>
<dbReference type="AlphaFoldDB" id="A0A816Y029"/>